<evidence type="ECO:0000313" key="2">
    <source>
        <dbReference type="EMBL" id="SHE56628.1"/>
    </source>
</evidence>
<dbReference type="Proteomes" id="UP000184114">
    <property type="component" value="Unassembled WGS sequence"/>
</dbReference>
<reference evidence="3" key="1">
    <citation type="submission" date="2016-11" db="EMBL/GenBank/DDBJ databases">
        <authorList>
            <person name="Varghese N."/>
            <person name="Submissions S."/>
        </authorList>
    </citation>
    <scope>NUCLEOTIDE SEQUENCE [LARGE SCALE GENOMIC DNA]</scope>
    <source>
        <strain evidence="3">DSM 18095</strain>
    </source>
</reference>
<dbReference type="RefSeq" id="WP_072974069.1">
    <property type="nucleotide sequence ID" value="NZ_FQTY01000003.1"/>
</dbReference>
<evidence type="ECO:0000259" key="1">
    <source>
        <dbReference type="Pfam" id="PF12804"/>
    </source>
</evidence>
<keyword evidence="2" id="KW-0548">Nucleotidyltransferase</keyword>
<dbReference type="CDD" id="cd04182">
    <property type="entry name" value="GT_2_like_f"/>
    <property type="match status" value="1"/>
</dbReference>
<dbReference type="Pfam" id="PF12804">
    <property type="entry name" value="NTP_transf_3"/>
    <property type="match status" value="1"/>
</dbReference>
<protein>
    <submittedName>
        <fullName evidence="2">Molybdenum cofactor cytidylyltransferase</fullName>
    </submittedName>
</protein>
<dbReference type="AlphaFoldDB" id="A0A1M4UIZ5"/>
<evidence type="ECO:0000313" key="3">
    <source>
        <dbReference type="Proteomes" id="UP000184114"/>
    </source>
</evidence>
<keyword evidence="3" id="KW-1185">Reference proteome</keyword>
<dbReference type="STRING" id="1123404.SAMN02745784_01112"/>
<dbReference type="Gene3D" id="3.90.550.10">
    <property type="entry name" value="Spore Coat Polysaccharide Biosynthesis Protein SpsA, Chain A"/>
    <property type="match status" value="1"/>
</dbReference>
<feature type="domain" description="MobA-like NTP transferase" evidence="1">
    <location>
        <begin position="4"/>
        <end position="159"/>
    </location>
</feature>
<dbReference type="PANTHER" id="PTHR43777">
    <property type="entry name" value="MOLYBDENUM COFACTOR CYTIDYLYLTRANSFERASE"/>
    <property type="match status" value="1"/>
</dbReference>
<accession>A0A1M4UIZ5</accession>
<keyword evidence="2" id="KW-0808">Transferase</keyword>
<dbReference type="GeneID" id="90996070"/>
<dbReference type="InterPro" id="IPR029044">
    <property type="entry name" value="Nucleotide-diphossugar_trans"/>
</dbReference>
<dbReference type="SUPFAM" id="SSF53448">
    <property type="entry name" value="Nucleotide-diphospho-sugar transferases"/>
    <property type="match status" value="1"/>
</dbReference>
<dbReference type="PANTHER" id="PTHR43777:SF1">
    <property type="entry name" value="MOLYBDENUM COFACTOR CYTIDYLYLTRANSFERASE"/>
    <property type="match status" value="1"/>
</dbReference>
<dbReference type="InterPro" id="IPR025877">
    <property type="entry name" value="MobA-like_NTP_Trfase"/>
</dbReference>
<organism evidence="2 3">
    <name type="scientific">Tissierella praeacuta DSM 18095</name>
    <dbReference type="NCBI Taxonomy" id="1123404"/>
    <lineage>
        <taxon>Bacteria</taxon>
        <taxon>Bacillati</taxon>
        <taxon>Bacillota</taxon>
        <taxon>Tissierellia</taxon>
        <taxon>Tissierellales</taxon>
        <taxon>Tissierellaceae</taxon>
        <taxon>Tissierella</taxon>
    </lineage>
</organism>
<proteinExistence type="predicted"/>
<name>A0A1M4UIZ5_9FIRM</name>
<dbReference type="GO" id="GO:0016779">
    <property type="term" value="F:nucleotidyltransferase activity"/>
    <property type="evidence" value="ECO:0007669"/>
    <property type="project" value="UniProtKB-KW"/>
</dbReference>
<sequence>MITGIILASGFSRRMKRDKLLIKVDGESIIERVIKACINSKLDDVILVYRSKEVKEIGEKYNIKTIYNKDAYLGQSQALKLGINKTIDGSDYMFLVGDQPFLTPEIINILIGEYYNSNLPILVPYYNGIRGMPMIISSIFKEELLKITGDKGGRDIVEKNIFRGKKVYIKEEKIGMDIDTPEDLNIIKYK</sequence>
<gene>
    <name evidence="2" type="ORF">SAMN02745784_01112</name>
</gene>
<dbReference type="EMBL" id="FQTY01000003">
    <property type="protein sequence ID" value="SHE56628.1"/>
    <property type="molecule type" value="Genomic_DNA"/>
</dbReference>